<dbReference type="InterPro" id="IPR001563">
    <property type="entry name" value="Peptidase_S10"/>
</dbReference>
<dbReference type="GO" id="GO:0006633">
    <property type="term" value="P:fatty acid biosynthetic process"/>
    <property type="evidence" value="ECO:0007669"/>
    <property type="project" value="TreeGrafter"/>
</dbReference>
<dbReference type="InterPro" id="IPR033124">
    <property type="entry name" value="Ser_caboxypep_his_AS"/>
</dbReference>
<dbReference type="Proteomes" id="UP000886595">
    <property type="component" value="Unassembled WGS sequence"/>
</dbReference>
<evidence type="ECO:0000256" key="9">
    <source>
        <dbReference type="SAM" id="Phobius"/>
    </source>
</evidence>
<evidence type="ECO:0000313" key="11">
    <source>
        <dbReference type="Proteomes" id="UP000886595"/>
    </source>
</evidence>
<dbReference type="GO" id="GO:0004185">
    <property type="term" value="F:serine-type carboxypeptidase activity"/>
    <property type="evidence" value="ECO:0007669"/>
    <property type="project" value="InterPro"/>
</dbReference>
<reference evidence="10 11" key="1">
    <citation type="submission" date="2020-02" db="EMBL/GenBank/DDBJ databases">
        <authorList>
            <person name="Ma Q."/>
            <person name="Huang Y."/>
            <person name="Song X."/>
            <person name="Pei D."/>
        </authorList>
    </citation>
    <scope>NUCLEOTIDE SEQUENCE [LARGE SCALE GENOMIC DNA]</scope>
    <source>
        <strain evidence="10">Sxm20200214</strain>
        <tissue evidence="10">Leaf</tissue>
    </source>
</reference>
<dbReference type="Pfam" id="PF00450">
    <property type="entry name" value="Peptidase_S10"/>
    <property type="match status" value="1"/>
</dbReference>
<keyword evidence="4" id="KW-0645">Protease</keyword>
<dbReference type="PANTHER" id="PTHR11712:SF332">
    <property type="entry name" value="3-OXOACYL-[ACYL-CARRIER-PROTEIN] SYNTHASE II, CHLOROPLASTIC"/>
    <property type="match status" value="1"/>
</dbReference>
<feature type="region of interest" description="Disordered" evidence="8">
    <location>
        <begin position="1"/>
        <end position="35"/>
    </location>
</feature>
<dbReference type="SUPFAM" id="SSF53474">
    <property type="entry name" value="alpha/beta-Hydrolases"/>
    <property type="match status" value="1"/>
</dbReference>
<name>A0A8X7P9S6_BRACI</name>
<evidence type="ECO:0000256" key="2">
    <source>
        <dbReference type="ARBA" id="ARBA00013191"/>
    </source>
</evidence>
<keyword evidence="7" id="KW-0325">Glycoprotein</keyword>
<organism evidence="10 11">
    <name type="scientific">Brassica carinata</name>
    <name type="common">Ethiopian mustard</name>
    <name type="synonym">Abyssinian cabbage</name>
    <dbReference type="NCBI Taxonomy" id="52824"/>
    <lineage>
        <taxon>Eukaryota</taxon>
        <taxon>Viridiplantae</taxon>
        <taxon>Streptophyta</taxon>
        <taxon>Embryophyta</taxon>
        <taxon>Tracheophyta</taxon>
        <taxon>Spermatophyta</taxon>
        <taxon>Magnoliopsida</taxon>
        <taxon>eudicotyledons</taxon>
        <taxon>Gunneridae</taxon>
        <taxon>Pentapetalae</taxon>
        <taxon>rosids</taxon>
        <taxon>malvids</taxon>
        <taxon>Brassicales</taxon>
        <taxon>Brassicaceae</taxon>
        <taxon>Brassiceae</taxon>
        <taxon>Brassica</taxon>
    </lineage>
</organism>
<proteinExistence type="inferred from homology"/>
<keyword evidence="5" id="KW-0808">Transferase</keyword>
<dbReference type="InterPro" id="IPR000794">
    <property type="entry name" value="Beta-ketoacyl_synthase"/>
</dbReference>
<dbReference type="AlphaFoldDB" id="A0A8X7P9S6"/>
<dbReference type="PANTHER" id="PTHR11712">
    <property type="entry name" value="POLYKETIDE SYNTHASE-RELATED"/>
    <property type="match status" value="1"/>
</dbReference>
<dbReference type="GO" id="GO:0009570">
    <property type="term" value="C:chloroplast stroma"/>
    <property type="evidence" value="ECO:0007669"/>
    <property type="project" value="TreeGrafter"/>
</dbReference>
<keyword evidence="9" id="KW-0472">Membrane</keyword>
<dbReference type="SUPFAM" id="SSF53901">
    <property type="entry name" value="Thiolase-like"/>
    <property type="match status" value="1"/>
</dbReference>
<comment type="similarity">
    <text evidence="1">Belongs to the peptidase S10 family.</text>
</comment>
<dbReference type="Gene3D" id="3.40.50.1820">
    <property type="entry name" value="alpha/beta hydrolase"/>
    <property type="match status" value="1"/>
</dbReference>
<keyword evidence="3" id="KW-0121">Carboxypeptidase</keyword>
<evidence type="ECO:0000256" key="4">
    <source>
        <dbReference type="ARBA" id="ARBA00022670"/>
    </source>
</evidence>
<dbReference type="EC" id="2.3.1.41" evidence="2"/>
<evidence type="ECO:0000256" key="6">
    <source>
        <dbReference type="ARBA" id="ARBA00022801"/>
    </source>
</evidence>
<keyword evidence="9" id="KW-0812">Transmembrane</keyword>
<dbReference type="GO" id="GO:0006508">
    <property type="term" value="P:proteolysis"/>
    <property type="evidence" value="ECO:0007669"/>
    <property type="project" value="UniProtKB-KW"/>
</dbReference>
<sequence>MTPALSVVSGEKKEEPDTKAVGSSAAGDDVSSPLDDVQKKIRHAERFGVSVKLTEEEKRNSRAEISSSSPDLESVGEAIVLDGIVSSPLRRPHALKKQWEDFGSQIENFDCSEFPTIISKYYYIRLSWKLWRIAGEIKSFSTEGWVAPKLSKRMDKFMLYLLTAGKKALADGGVTSDEVMAEFNKVKCGVLIGSVMGGMKETEAACKGKYYDDNGTYISDECSHKVGKVIDALGLIDPSNILEPCNVQASSMSHIAIGSLPVRKKMFRREWPLGILPSWSEFISTSDIPCLENKILCGAIATPMAFLRPPLVATTWLNYPAARKAVHAKEKSKIGRWELCANASKCQTDAGSISNSIEISLSAAIVLSFLVDIMIELYDILALKHGLTQWDTKWYTHGYANNLTFLKIKGAGHSVPEVKPREALDFYRRFLAGEKIKTFLIKSSTEFDEALFIYHHFVHKAMDNYGKQIHEWKKKWKSIRIEFSPAPKVPCRLAYRFGSSPVISPLDMLLDLSSDLLRSHGNPLARRSTMESRFLVDFAAGGGGDKVQFSDRGFAVVDLAITEKRQELLDAGGDGPVVLFMSLWSCPSDNSTVVVVYGLTIFSPPLLSVHVFPTSALLHVLEFRRRSTSGSVLVFVDVPFSALTLEFRSYMSQVLSFGSQRQQMSEQPRSVGSYLFGVIFWSSTYPSAAAEVIFLLAVLCVMSMRLVFRLRSYQVRVSVVFCASKSTVTSARKRVGFNSLAGLTGAMVMREGSGVAPKTWLRV</sequence>
<accession>A0A8X7P9S6</accession>
<dbReference type="Gene3D" id="3.40.47.10">
    <property type="match status" value="1"/>
</dbReference>
<feature type="transmembrane region" description="Helical" evidence="9">
    <location>
        <begin position="688"/>
        <end position="708"/>
    </location>
</feature>
<protein>
    <recommendedName>
        <fullName evidence="2">beta-ketoacyl-[acyl-carrier-protein] synthase I</fullName>
        <ecNumber evidence="2">2.3.1.41</ecNumber>
    </recommendedName>
</protein>
<evidence type="ECO:0000256" key="5">
    <source>
        <dbReference type="ARBA" id="ARBA00022679"/>
    </source>
</evidence>
<gene>
    <name evidence="10" type="ORF">Bca52824_087469</name>
</gene>
<keyword evidence="6" id="KW-0378">Hydrolase</keyword>
<dbReference type="EMBL" id="JAAMPC010000017">
    <property type="protein sequence ID" value="KAG2247841.1"/>
    <property type="molecule type" value="Genomic_DNA"/>
</dbReference>
<evidence type="ECO:0000256" key="8">
    <source>
        <dbReference type="SAM" id="MobiDB-lite"/>
    </source>
</evidence>
<dbReference type="PROSITE" id="PS00560">
    <property type="entry name" value="CARBOXYPEPT_SER_HIS"/>
    <property type="match status" value="1"/>
</dbReference>
<dbReference type="GO" id="GO:0005739">
    <property type="term" value="C:mitochondrion"/>
    <property type="evidence" value="ECO:0007669"/>
    <property type="project" value="TreeGrafter"/>
</dbReference>
<dbReference type="GO" id="GO:0004315">
    <property type="term" value="F:3-oxoacyl-[acyl-carrier-protein] synthase activity"/>
    <property type="evidence" value="ECO:0007669"/>
    <property type="project" value="UniProtKB-EC"/>
</dbReference>
<keyword evidence="9" id="KW-1133">Transmembrane helix</keyword>
<comment type="caution">
    <text evidence="10">The sequence shown here is derived from an EMBL/GenBank/DDBJ whole genome shotgun (WGS) entry which is preliminary data.</text>
</comment>
<evidence type="ECO:0000256" key="7">
    <source>
        <dbReference type="ARBA" id="ARBA00023180"/>
    </source>
</evidence>
<dbReference type="InterPro" id="IPR016039">
    <property type="entry name" value="Thiolase-like"/>
</dbReference>
<keyword evidence="11" id="KW-1185">Reference proteome</keyword>
<evidence type="ECO:0000256" key="3">
    <source>
        <dbReference type="ARBA" id="ARBA00022645"/>
    </source>
</evidence>
<evidence type="ECO:0000256" key="1">
    <source>
        <dbReference type="ARBA" id="ARBA00009431"/>
    </source>
</evidence>
<dbReference type="InterPro" id="IPR029058">
    <property type="entry name" value="AB_hydrolase_fold"/>
</dbReference>
<dbReference type="OrthoDB" id="10515671at2759"/>
<evidence type="ECO:0000313" key="10">
    <source>
        <dbReference type="EMBL" id="KAG2247841.1"/>
    </source>
</evidence>